<keyword evidence="7" id="KW-1185">Reference proteome</keyword>
<dbReference type="HAMAP" id="MF_01401">
    <property type="entry name" value="MsrA"/>
    <property type="match status" value="1"/>
</dbReference>
<feature type="active site" evidence="4">
    <location>
        <position position="10"/>
    </location>
</feature>
<evidence type="ECO:0000259" key="5">
    <source>
        <dbReference type="Pfam" id="PF01625"/>
    </source>
</evidence>
<keyword evidence="1 4" id="KW-0560">Oxidoreductase</keyword>
<dbReference type="RefSeq" id="WP_282838426.1">
    <property type="nucleotide sequence ID" value="NZ_JASCXW010000001.1"/>
</dbReference>
<evidence type="ECO:0000256" key="4">
    <source>
        <dbReference type="HAMAP-Rule" id="MF_01401"/>
    </source>
</evidence>
<comment type="similarity">
    <text evidence="4">Belongs to the MsrA Met sulfoxide reductase family.</text>
</comment>
<proteinExistence type="inferred from homology"/>
<dbReference type="SUPFAM" id="SSF55068">
    <property type="entry name" value="Peptide methionine sulfoxide reductase"/>
    <property type="match status" value="1"/>
</dbReference>
<comment type="caution">
    <text evidence="6">The sequence shown here is derived from an EMBL/GenBank/DDBJ whole genome shotgun (WGS) entry which is preliminary data.</text>
</comment>
<dbReference type="Gene3D" id="3.30.1060.10">
    <property type="entry name" value="Peptide methionine sulphoxide reductase MsrA"/>
    <property type="match status" value="1"/>
</dbReference>
<dbReference type="EC" id="1.8.4.11" evidence="4"/>
<gene>
    <name evidence="4 6" type="primary">msrA</name>
    <name evidence="6" type="ORF">QJ521_00540</name>
</gene>
<sequence length="165" mass="19222">MKSIVLGGGCFWGVEAYFKQLKGVVETSVGYVDGNKRNPTYQEVCGGVASHTEACQIFYDENIIKLENVLEQFFRIIDPFVRNRQGHDIGRQYRSGIYFDYEEDENKIVEYIKNHFGKDYDRVQTEVKKNVDYDLAEPYHQDYLKKNPGGYCHVDLNLAKKEEIK</sequence>
<dbReference type="EMBL" id="JASCXW010000001">
    <property type="protein sequence ID" value="MDI6452036.1"/>
    <property type="molecule type" value="Genomic_DNA"/>
</dbReference>
<evidence type="ECO:0000313" key="6">
    <source>
        <dbReference type="EMBL" id="MDI6452036.1"/>
    </source>
</evidence>
<dbReference type="Proteomes" id="UP001431532">
    <property type="component" value="Unassembled WGS sequence"/>
</dbReference>
<accession>A0AAW6U7H7</accession>
<protein>
    <recommendedName>
        <fullName evidence="4">Peptide methionine sulfoxide reductase MsrA</fullName>
        <shortName evidence="4">Protein-methionine-S-oxide reductase</shortName>
        <ecNumber evidence="4">1.8.4.11</ecNumber>
    </recommendedName>
    <alternativeName>
        <fullName evidence="4">Peptide-methionine (S)-S-oxide reductase</fullName>
        <shortName evidence="4">Peptide Met(O) reductase</shortName>
    </alternativeName>
</protein>
<dbReference type="Pfam" id="PF01625">
    <property type="entry name" value="PMSR"/>
    <property type="match status" value="1"/>
</dbReference>
<dbReference type="NCBIfam" id="TIGR00401">
    <property type="entry name" value="msrA"/>
    <property type="match status" value="1"/>
</dbReference>
<reference evidence="6" key="1">
    <citation type="submission" date="2023-05" db="EMBL/GenBank/DDBJ databases">
        <title>Mariniplasma microaerophilum sp. nov., a novel anaerobic mollicute isolated from terrestrial mud volcano, Taman Peninsula, Russia.</title>
        <authorList>
            <person name="Khomyakova M.A."/>
            <person name="Merkel A.Y."/>
            <person name="Slobodkin A.I."/>
        </authorList>
    </citation>
    <scope>NUCLEOTIDE SEQUENCE</scope>
    <source>
        <strain evidence="6">M4Ah</strain>
    </source>
</reference>
<comment type="function">
    <text evidence="4">Has an important function as a repair enzyme for proteins that have been inactivated by oxidation. Catalyzes the reversible oxidation-reduction of methionine sulfoxide in proteins to methionine.</text>
</comment>
<dbReference type="GO" id="GO:0034599">
    <property type="term" value="P:cellular response to oxidative stress"/>
    <property type="evidence" value="ECO:0007669"/>
    <property type="project" value="TreeGrafter"/>
</dbReference>
<comment type="catalytic activity">
    <reaction evidence="2 4">
        <text>L-methionyl-[protein] + [thioredoxin]-disulfide + H2O = L-methionyl-(S)-S-oxide-[protein] + [thioredoxin]-dithiol</text>
        <dbReference type="Rhea" id="RHEA:14217"/>
        <dbReference type="Rhea" id="RHEA-COMP:10698"/>
        <dbReference type="Rhea" id="RHEA-COMP:10700"/>
        <dbReference type="Rhea" id="RHEA-COMP:12313"/>
        <dbReference type="Rhea" id="RHEA-COMP:12315"/>
        <dbReference type="ChEBI" id="CHEBI:15377"/>
        <dbReference type="ChEBI" id="CHEBI:16044"/>
        <dbReference type="ChEBI" id="CHEBI:29950"/>
        <dbReference type="ChEBI" id="CHEBI:44120"/>
        <dbReference type="ChEBI" id="CHEBI:50058"/>
        <dbReference type="EC" id="1.8.4.11"/>
    </reaction>
</comment>
<dbReference type="GO" id="GO:0008113">
    <property type="term" value="F:peptide-methionine (S)-S-oxide reductase activity"/>
    <property type="evidence" value="ECO:0007669"/>
    <property type="project" value="UniProtKB-UniRule"/>
</dbReference>
<evidence type="ECO:0000256" key="1">
    <source>
        <dbReference type="ARBA" id="ARBA00023002"/>
    </source>
</evidence>
<feature type="domain" description="Peptide methionine sulphoxide reductase MsrA" evidence="5">
    <location>
        <begin position="4"/>
        <end position="153"/>
    </location>
</feature>
<dbReference type="PANTHER" id="PTHR42799:SF2">
    <property type="entry name" value="MITOCHONDRIAL PEPTIDE METHIONINE SULFOXIDE REDUCTASE"/>
    <property type="match status" value="1"/>
</dbReference>
<dbReference type="InterPro" id="IPR036509">
    <property type="entry name" value="Met_Sox_Rdtase_MsrA_sf"/>
</dbReference>
<organism evidence="6 7">
    <name type="scientific">Peloplasma aerotolerans</name>
    <dbReference type="NCBI Taxonomy" id="3044389"/>
    <lineage>
        <taxon>Bacteria</taxon>
        <taxon>Bacillati</taxon>
        <taxon>Mycoplasmatota</taxon>
        <taxon>Mollicutes</taxon>
        <taxon>Acholeplasmatales</taxon>
        <taxon>Acholeplasmataceae</taxon>
        <taxon>Peloplasma</taxon>
    </lineage>
</organism>
<evidence type="ECO:0000313" key="7">
    <source>
        <dbReference type="Proteomes" id="UP001431532"/>
    </source>
</evidence>
<dbReference type="AlphaFoldDB" id="A0AAW6U7H7"/>
<dbReference type="InterPro" id="IPR002569">
    <property type="entry name" value="Met_Sox_Rdtase_MsrA_dom"/>
</dbReference>
<comment type="catalytic activity">
    <reaction evidence="3 4">
        <text>[thioredoxin]-disulfide + L-methionine + H2O = L-methionine (S)-S-oxide + [thioredoxin]-dithiol</text>
        <dbReference type="Rhea" id="RHEA:19993"/>
        <dbReference type="Rhea" id="RHEA-COMP:10698"/>
        <dbReference type="Rhea" id="RHEA-COMP:10700"/>
        <dbReference type="ChEBI" id="CHEBI:15377"/>
        <dbReference type="ChEBI" id="CHEBI:29950"/>
        <dbReference type="ChEBI" id="CHEBI:50058"/>
        <dbReference type="ChEBI" id="CHEBI:57844"/>
        <dbReference type="ChEBI" id="CHEBI:58772"/>
        <dbReference type="EC" id="1.8.4.11"/>
    </reaction>
</comment>
<dbReference type="PANTHER" id="PTHR42799">
    <property type="entry name" value="MITOCHONDRIAL PEPTIDE METHIONINE SULFOXIDE REDUCTASE"/>
    <property type="match status" value="1"/>
</dbReference>
<evidence type="ECO:0000256" key="3">
    <source>
        <dbReference type="ARBA" id="ARBA00048782"/>
    </source>
</evidence>
<dbReference type="InterPro" id="IPR050162">
    <property type="entry name" value="MsrA_MetSO_reductase"/>
</dbReference>
<dbReference type="GO" id="GO:0005737">
    <property type="term" value="C:cytoplasm"/>
    <property type="evidence" value="ECO:0007669"/>
    <property type="project" value="TreeGrafter"/>
</dbReference>
<name>A0AAW6U7H7_9MOLU</name>
<evidence type="ECO:0000256" key="2">
    <source>
        <dbReference type="ARBA" id="ARBA00047806"/>
    </source>
</evidence>